<protein>
    <submittedName>
        <fullName evidence="1">Uncharacterized protein</fullName>
    </submittedName>
</protein>
<name>A0AAU9VBJ5_EUPED</name>
<gene>
    <name evidence="1" type="ORF">EEDITHA_LOCUS21180</name>
</gene>
<reference evidence="1" key="1">
    <citation type="submission" date="2022-03" db="EMBL/GenBank/DDBJ databases">
        <authorList>
            <person name="Tunstrom K."/>
        </authorList>
    </citation>
    <scope>NUCLEOTIDE SEQUENCE</scope>
</reference>
<dbReference type="EMBL" id="CAKOGL010000030">
    <property type="protein sequence ID" value="CAH2107125.1"/>
    <property type="molecule type" value="Genomic_DNA"/>
</dbReference>
<proteinExistence type="predicted"/>
<dbReference type="AlphaFoldDB" id="A0AAU9VBJ5"/>
<keyword evidence="2" id="KW-1185">Reference proteome</keyword>
<evidence type="ECO:0000313" key="2">
    <source>
        <dbReference type="Proteomes" id="UP001153954"/>
    </source>
</evidence>
<comment type="caution">
    <text evidence="1">The sequence shown here is derived from an EMBL/GenBank/DDBJ whole genome shotgun (WGS) entry which is preliminary data.</text>
</comment>
<dbReference type="Proteomes" id="UP001153954">
    <property type="component" value="Unassembled WGS sequence"/>
</dbReference>
<sequence>MTSTTEKYGSSECSTNEFKFEMFEKKLQTNCDKIQQLSPGASNIINTDVNGNMWHVALENIFLCITPKQYLTAKILSDIVEIMLNAHDHENSEYTIAHLINRCEQTLAFHFRMHPPCFNHENILNVYQEFLMGEKNKTEKQYSNRHEYECKKGIIKFCFNRLDYEVSSESKDGPLINKDEVTPQELKGTRIKHFENEHLILYELLERSDRIKRLMAVLSSIIELLQFNLLIFKSR</sequence>
<evidence type="ECO:0000313" key="1">
    <source>
        <dbReference type="EMBL" id="CAH2107125.1"/>
    </source>
</evidence>
<accession>A0AAU9VBJ5</accession>
<organism evidence="1 2">
    <name type="scientific">Euphydryas editha</name>
    <name type="common">Edith's checkerspot</name>
    <dbReference type="NCBI Taxonomy" id="104508"/>
    <lineage>
        <taxon>Eukaryota</taxon>
        <taxon>Metazoa</taxon>
        <taxon>Ecdysozoa</taxon>
        <taxon>Arthropoda</taxon>
        <taxon>Hexapoda</taxon>
        <taxon>Insecta</taxon>
        <taxon>Pterygota</taxon>
        <taxon>Neoptera</taxon>
        <taxon>Endopterygota</taxon>
        <taxon>Lepidoptera</taxon>
        <taxon>Glossata</taxon>
        <taxon>Ditrysia</taxon>
        <taxon>Papilionoidea</taxon>
        <taxon>Nymphalidae</taxon>
        <taxon>Nymphalinae</taxon>
        <taxon>Euphydryas</taxon>
    </lineage>
</organism>